<comment type="caution">
    <text evidence="2">The sequence shown here is derived from an EMBL/GenBank/DDBJ whole genome shotgun (WGS) entry which is preliminary data.</text>
</comment>
<name>A0A7W3IWV7_9ACTN</name>
<accession>A0A7W3IWV7</accession>
<dbReference type="Pfam" id="PF02310">
    <property type="entry name" value="B12-binding"/>
    <property type="match status" value="1"/>
</dbReference>
<dbReference type="RefSeq" id="WP_182536374.1">
    <property type="nucleotide sequence ID" value="NZ_JACGXA010000001.1"/>
</dbReference>
<gene>
    <name evidence="2" type="ORF">FB382_000422</name>
</gene>
<evidence type="ECO:0000259" key="1">
    <source>
        <dbReference type="PROSITE" id="PS51332"/>
    </source>
</evidence>
<dbReference type="Pfam" id="PF02607">
    <property type="entry name" value="B12-binding_2"/>
    <property type="match status" value="1"/>
</dbReference>
<dbReference type="Gene3D" id="1.10.1240.10">
    <property type="entry name" value="Methionine synthase domain"/>
    <property type="match status" value="1"/>
</dbReference>
<protein>
    <submittedName>
        <fullName evidence="2">Methanogenic corrinoid protein MtbC1</fullName>
    </submittedName>
</protein>
<dbReference type="InterPro" id="IPR003759">
    <property type="entry name" value="Cbl-bd_cap"/>
</dbReference>
<feature type="domain" description="B12-binding" evidence="1">
    <location>
        <begin position="88"/>
        <end position="213"/>
    </location>
</feature>
<reference evidence="2 3" key="1">
    <citation type="submission" date="2020-07" db="EMBL/GenBank/DDBJ databases">
        <title>Sequencing the genomes of 1000 actinobacteria strains.</title>
        <authorList>
            <person name="Klenk H.-P."/>
        </authorList>
    </citation>
    <scope>NUCLEOTIDE SEQUENCE [LARGE SCALE GENOMIC DNA]</scope>
    <source>
        <strain evidence="2 3">DSM 21349</strain>
    </source>
</reference>
<proteinExistence type="predicted"/>
<sequence>MSGWDDYWTALAEGDRDLAITFIQRALDEGAAPREVLDEFVLEAQHRIGELWLEGEWTVAQEHEATAVSESLVHWLASVTSRSPTLDGRALLVSCLPGERHALPALVVAEGLRMEGHRVHYLGADPEPSSLLSEVLDLGPRAVLFSGSLTSALGTQKSMLVSLRALGVPVVVGGQAFGLDARRARSLGATAYAPSIEAVVEVLDRLPARLPRLPDLETVPGEAEGAWLEDARPELAAYVVRQVRRRVGDEGGTPDWWTDYESNVDHLVGCLGAALVTGDDTIMLEVREWMARMLTRRDAPPTVMELTWDTLAGRVRGHPMARLLLASA</sequence>
<dbReference type="SUPFAM" id="SSF52242">
    <property type="entry name" value="Cobalamin (vitamin B12)-binding domain"/>
    <property type="match status" value="1"/>
</dbReference>
<dbReference type="InterPro" id="IPR036724">
    <property type="entry name" value="Cobalamin-bd_sf"/>
</dbReference>
<keyword evidence="3" id="KW-1185">Reference proteome</keyword>
<organism evidence="2 3">
    <name type="scientific">Nocardioides ginsengisegetis</name>
    <dbReference type="NCBI Taxonomy" id="661491"/>
    <lineage>
        <taxon>Bacteria</taxon>
        <taxon>Bacillati</taxon>
        <taxon>Actinomycetota</taxon>
        <taxon>Actinomycetes</taxon>
        <taxon>Propionibacteriales</taxon>
        <taxon>Nocardioidaceae</taxon>
        <taxon>Nocardioides</taxon>
    </lineage>
</organism>
<dbReference type="GO" id="GO:0031419">
    <property type="term" value="F:cobalamin binding"/>
    <property type="evidence" value="ECO:0007669"/>
    <property type="project" value="InterPro"/>
</dbReference>
<evidence type="ECO:0000313" key="3">
    <source>
        <dbReference type="Proteomes" id="UP000580910"/>
    </source>
</evidence>
<evidence type="ECO:0000313" key="2">
    <source>
        <dbReference type="EMBL" id="MBA8802131.1"/>
    </source>
</evidence>
<dbReference type="InterPro" id="IPR006158">
    <property type="entry name" value="Cobalamin-bd"/>
</dbReference>
<dbReference type="Gene3D" id="3.40.50.280">
    <property type="entry name" value="Cobalamin-binding domain"/>
    <property type="match status" value="1"/>
</dbReference>
<dbReference type="InterPro" id="IPR036594">
    <property type="entry name" value="Meth_synthase_dom"/>
</dbReference>
<dbReference type="EMBL" id="JACGXA010000001">
    <property type="protein sequence ID" value="MBA8802131.1"/>
    <property type="molecule type" value="Genomic_DNA"/>
</dbReference>
<dbReference type="GO" id="GO:0046872">
    <property type="term" value="F:metal ion binding"/>
    <property type="evidence" value="ECO:0007669"/>
    <property type="project" value="InterPro"/>
</dbReference>
<dbReference type="SUPFAM" id="SSF47644">
    <property type="entry name" value="Methionine synthase domain"/>
    <property type="match status" value="1"/>
</dbReference>
<dbReference type="PROSITE" id="PS51332">
    <property type="entry name" value="B12_BINDING"/>
    <property type="match status" value="1"/>
</dbReference>
<dbReference type="AlphaFoldDB" id="A0A7W3IWV7"/>
<dbReference type="Proteomes" id="UP000580910">
    <property type="component" value="Unassembled WGS sequence"/>
</dbReference>